<evidence type="ECO:0000313" key="2">
    <source>
        <dbReference type="Proteomes" id="UP000193377"/>
    </source>
</evidence>
<dbReference type="SUPFAM" id="SSF81923">
    <property type="entry name" value="Double Clp-N motif"/>
    <property type="match status" value="1"/>
</dbReference>
<dbReference type="EMBL" id="LNKD01000001">
    <property type="protein sequence ID" value="OSG88654.1"/>
    <property type="molecule type" value="Genomic_DNA"/>
</dbReference>
<dbReference type="InterPro" id="IPR036628">
    <property type="entry name" value="Clp_N_dom_sf"/>
</dbReference>
<evidence type="ECO:0000313" key="1">
    <source>
        <dbReference type="EMBL" id="OSG88654.1"/>
    </source>
</evidence>
<protein>
    <submittedName>
        <fullName evidence="1">Uncharacterized protein</fullName>
    </submittedName>
</protein>
<proteinExistence type="predicted"/>
<accession>A0A1X2Z2M0</accession>
<reference evidence="1 2" key="1">
    <citation type="journal article" date="2016" name="Sci. Rep.">
        <title>Evaluation of genetic diversity among strains of the human gut commensal Bifidobacterium adolescentis.</title>
        <authorList>
            <person name="Duranti S."/>
            <person name="Milani C."/>
            <person name="Lugli G.A."/>
            <person name="Mancabelli L."/>
            <person name="Turroni F."/>
            <person name="Ferrario C."/>
            <person name="Mangifesta M."/>
            <person name="Viappiani A."/>
            <person name="Sanchez B."/>
            <person name="Margolles A."/>
            <person name="van Sinderen D."/>
            <person name="Ventura M."/>
        </authorList>
    </citation>
    <scope>NUCLEOTIDE SEQUENCE [LARGE SCALE GENOMIC DNA]</scope>
    <source>
        <strain evidence="1 2">487B</strain>
    </source>
</reference>
<dbReference type="RefSeq" id="WP_085393266.1">
    <property type="nucleotide sequence ID" value="NZ_LNKD01000001.1"/>
</dbReference>
<comment type="caution">
    <text evidence="1">The sequence shown here is derived from an EMBL/GenBank/DDBJ whole genome shotgun (WGS) entry which is preliminary data.</text>
</comment>
<dbReference type="AlphaFoldDB" id="A0A1X2Z2M0"/>
<dbReference type="Gene3D" id="1.10.1780.10">
    <property type="entry name" value="Clp, N-terminal domain"/>
    <property type="match status" value="1"/>
</dbReference>
<name>A0A1X2Z2M0_BIFAD</name>
<sequence>MDTSTTLEEQIQVLMDSLADTALSAAESRHQSQAGEAHLLYALYRNDGLVGSILRGHGLESSEIRLLMSDIPNRPLKMGEDPVLSASSRHILHDAHDAVEVLRQVQRDSHVELLLRAHGIELPEHQPTREQVEAASRTGVNLAQTVSPNRGRQVGVDYLSYTRLMLEAALKNQ</sequence>
<organism evidence="1 2">
    <name type="scientific">Bifidobacterium adolescentis</name>
    <dbReference type="NCBI Taxonomy" id="1680"/>
    <lineage>
        <taxon>Bacteria</taxon>
        <taxon>Bacillati</taxon>
        <taxon>Actinomycetota</taxon>
        <taxon>Actinomycetes</taxon>
        <taxon>Bifidobacteriales</taxon>
        <taxon>Bifidobacteriaceae</taxon>
        <taxon>Bifidobacterium</taxon>
    </lineage>
</organism>
<dbReference type="Proteomes" id="UP000193377">
    <property type="component" value="Unassembled WGS sequence"/>
</dbReference>
<gene>
    <name evidence="1" type="ORF">B0487_1573</name>
</gene>